<dbReference type="PANTHER" id="PTHR21146:SF0">
    <property type="entry name" value="BLOC-1-RELATED COMPLEX SUBUNIT 8"/>
    <property type="match status" value="1"/>
</dbReference>
<keyword evidence="6" id="KW-1185">Reference proteome</keyword>
<keyword evidence="3" id="KW-0472">Membrane</keyword>
<reference evidence="6" key="1">
    <citation type="journal article" date="2008" name="Nat. Genet.">
        <title>The Pristionchus pacificus genome provides a unique perspective on nematode lifestyle and parasitism.</title>
        <authorList>
            <person name="Dieterich C."/>
            <person name="Clifton S.W."/>
            <person name="Schuster L.N."/>
            <person name="Chinwalla A."/>
            <person name="Delehaunty K."/>
            <person name="Dinkelacker I."/>
            <person name="Fulton L."/>
            <person name="Fulton R."/>
            <person name="Godfrey J."/>
            <person name="Minx P."/>
            <person name="Mitreva M."/>
            <person name="Roeseler W."/>
            <person name="Tian H."/>
            <person name="Witte H."/>
            <person name="Yang S.P."/>
            <person name="Wilson R.K."/>
            <person name="Sommer R.J."/>
        </authorList>
    </citation>
    <scope>NUCLEOTIDE SEQUENCE [LARGE SCALE GENOMIC DNA]</scope>
    <source>
        <strain evidence="6">PS312</strain>
    </source>
</reference>
<keyword evidence="4" id="KW-0458">Lysosome</keyword>
<dbReference type="Pfam" id="PF10167">
    <property type="entry name" value="BORCS8"/>
    <property type="match status" value="1"/>
</dbReference>
<dbReference type="AlphaFoldDB" id="A0A8R1Z5G8"/>
<dbReference type="Proteomes" id="UP000005239">
    <property type="component" value="Unassembled WGS sequence"/>
</dbReference>
<dbReference type="EnsemblMetazoa" id="PPA46636.1">
    <property type="protein sequence ID" value="PPA46636.1"/>
    <property type="gene ID" value="WBGene00304415"/>
</dbReference>
<evidence type="ECO:0000256" key="4">
    <source>
        <dbReference type="ARBA" id="ARBA00023228"/>
    </source>
</evidence>
<dbReference type="GO" id="GO:0005765">
    <property type="term" value="C:lysosomal membrane"/>
    <property type="evidence" value="ECO:0007669"/>
    <property type="project" value="UniProtKB-SubCell"/>
</dbReference>
<dbReference type="InterPro" id="IPR019320">
    <property type="entry name" value="BORCS8"/>
</dbReference>
<evidence type="ECO:0000256" key="2">
    <source>
        <dbReference type="ARBA" id="ARBA00010463"/>
    </source>
</evidence>
<evidence type="ECO:0000313" key="5">
    <source>
        <dbReference type="EnsemblMetazoa" id="PPA46636.1"/>
    </source>
</evidence>
<evidence type="ECO:0000256" key="3">
    <source>
        <dbReference type="ARBA" id="ARBA00023136"/>
    </source>
</evidence>
<organism evidence="5 6">
    <name type="scientific">Pristionchus pacificus</name>
    <name type="common">Parasitic nematode worm</name>
    <dbReference type="NCBI Taxonomy" id="54126"/>
    <lineage>
        <taxon>Eukaryota</taxon>
        <taxon>Metazoa</taxon>
        <taxon>Ecdysozoa</taxon>
        <taxon>Nematoda</taxon>
        <taxon>Chromadorea</taxon>
        <taxon>Rhabditida</taxon>
        <taxon>Rhabditina</taxon>
        <taxon>Diplogasteromorpha</taxon>
        <taxon>Diplogasteroidea</taxon>
        <taxon>Neodiplogasteridae</taxon>
        <taxon>Pristionchus</taxon>
    </lineage>
</organism>
<reference evidence="5" key="2">
    <citation type="submission" date="2022-06" db="UniProtKB">
        <authorList>
            <consortium name="EnsemblMetazoa"/>
        </authorList>
    </citation>
    <scope>IDENTIFICATION</scope>
    <source>
        <strain evidence="5">PS312</strain>
    </source>
</reference>
<name>A0A8R1Z5G8_PRIPA</name>
<protein>
    <submittedName>
        <fullName evidence="5">Uncharacterized protein</fullName>
    </submittedName>
</protein>
<evidence type="ECO:0000256" key="1">
    <source>
        <dbReference type="ARBA" id="ARBA00004656"/>
    </source>
</evidence>
<comment type="subcellular location">
    <subcellularLocation>
        <location evidence="1">Lysosome membrane</location>
    </subcellularLocation>
</comment>
<sequence length="147" mass="16612">MRLFSSGSTTIWNRPKSAIFIYGNSSLRMQSVRSKELDSRCRLLAERMTECALIVDHDPSLALYRLNEHITRSIPVIVNAKLKLSVSSIKMNHVQRDLENAIKVAQSIENCGTSIEKSSRLLEQCIHFKDGISASKLVPSRSLRLKK</sequence>
<gene>
    <name evidence="5" type="primary">WBGene00304415</name>
</gene>
<proteinExistence type="inferred from homology"/>
<evidence type="ECO:0000313" key="6">
    <source>
        <dbReference type="Proteomes" id="UP000005239"/>
    </source>
</evidence>
<comment type="similarity">
    <text evidence="2">Belongs to the BORCS8 family.</text>
</comment>
<accession>A0A8R1Z5G8</accession>
<dbReference type="PANTHER" id="PTHR21146">
    <property type="entry name" value="MEF2B PROTEIN"/>
    <property type="match status" value="1"/>
</dbReference>